<keyword evidence="2" id="KW-1185">Reference proteome</keyword>
<comment type="caution">
    <text evidence="1">The sequence shown here is derived from an EMBL/GenBank/DDBJ whole genome shotgun (WGS) entry which is preliminary data.</text>
</comment>
<accession>A0A0A2WKW8</accession>
<reference evidence="1 2" key="1">
    <citation type="submission" date="2014-09" db="EMBL/GenBank/DDBJ databases">
        <title>Genome sequences of Lysobacter dokdonensis DS-58.</title>
        <authorList>
            <person name="Kim J.F."/>
            <person name="Kwak M.-J."/>
        </authorList>
    </citation>
    <scope>NUCLEOTIDE SEQUENCE [LARGE SCALE GENOMIC DNA]</scope>
    <source>
        <strain evidence="1 2">DS-58</strain>
    </source>
</reference>
<dbReference type="STRING" id="1300345.LF41_3022"/>
<evidence type="ECO:0000313" key="1">
    <source>
        <dbReference type="EMBL" id="KGQ19372.1"/>
    </source>
</evidence>
<dbReference type="eggNOG" id="COG3299">
    <property type="taxonomic scope" value="Bacteria"/>
</dbReference>
<dbReference type="InterPro" id="IPR011749">
    <property type="entry name" value="CHP02243"/>
</dbReference>
<dbReference type="AlphaFoldDB" id="A0A0A2WKW8"/>
<dbReference type="EMBL" id="JRKJ01000008">
    <property type="protein sequence ID" value="KGQ19372.1"/>
    <property type="molecule type" value="Genomic_DNA"/>
</dbReference>
<gene>
    <name evidence="1" type="ORF">LF41_3022</name>
</gene>
<dbReference type="Proteomes" id="UP000030518">
    <property type="component" value="Unassembled WGS sequence"/>
</dbReference>
<evidence type="ECO:0000313" key="2">
    <source>
        <dbReference type="Proteomes" id="UP000030518"/>
    </source>
</evidence>
<dbReference type="RefSeq" id="WP_036168355.1">
    <property type="nucleotide sequence ID" value="NZ_JRKJ01000008.1"/>
</dbReference>
<dbReference type="PATRIC" id="fig|1300345.3.peg.1565"/>
<name>A0A0A2WKW8_9GAMM</name>
<protein>
    <submittedName>
        <fullName evidence="1">Baseplate J family protein</fullName>
    </submittedName>
</protein>
<dbReference type="NCBIfam" id="TIGR02243">
    <property type="entry name" value="putative baseplate assembly protein"/>
    <property type="match status" value="1"/>
</dbReference>
<dbReference type="OrthoDB" id="9027184at2"/>
<proteinExistence type="predicted"/>
<organism evidence="1 2">
    <name type="scientific">Lysobacter dokdonensis DS-58</name>
    <dbReference type="NCBI Taxonomy" id="1300345"/>
    <lineage>
        <taxon>Bacteria</taxon>
        <taxon>Pseudomonadati</taxon>
        <taxon>Pseudomonadota</taxon>
        <taxon>Gammaproteobacteria</taxon>
        <taxon>Lysobacterales</taxon>
        <taxon>Lysobacteraceae</taxon>
        <taxon>Noviluteimonas</taxon>
    </lineage>
</organism>
<sequence length="653" mass="71515">MSLEAKQPRFDRPFEEIFRELRDRIPLHNPAWTNYNDSDPGITLLQLFAWLAEMTLHKMGEVPRKNYLKFAELLGLELAAARPATVALAFTPKAAEIPQTIPERARFSGRGDAGTVAFETLQALDIIGAPIAAMFVFADGTVAKRDVPTQPQAAPFWPLGRTPMPGDALYLAFKPNPNNPRPFPRKMRFLALRPSEDTRGVAQRIGAHRDDLRPPVELAWEYRRSASQPDWERLAVLDDGSVALTRDGYIDVEGPQDIEPAIEPAVGTQLQGPHYWLRIRLDQDAYPIGRAPRLEHLLPNAVEAINLRTEDRRTLGTSAGRGEESFDFPRRPVDPDSLAIEVETPNAGIQDDWTRVDDFFDSKADSRHYVLNATAGRISFGDGERGQIPAAGAAIVAATWRQGGGAAGNSVAAGAVKTIETQVAGVEKVMNPRAATGGSEEQSLDDFIRNAPRQLLSGGRVVTARDFEVQAVAIQGVERARALGGRHPDYPGVEVPGAITVFIVADSEASPPAPSAELIRSVCQSLDKVRLITTEIYVAAPKFVEVRIEARLLAPPEAAFDQVAENTRKRLDAFLSPLERDFGEDLSTAALYASLIGAVDGDRQVRSVENLIVYVDGQEHDIRQPIALGPDALPFPGKHLIVVRPDPDQRVSR</sequence>